<evidence type="ECO:0000256" key="2">
    <source>
        <dbReference type="ARBA" id="ARBA00002360"/>
    </source>
</evidence>
<dbReference type="InterPro" id="IPR024934">
    <property type="entry name" value="Rubredoxin-like_dom"/>
</dbReference>
<protein>
    <recommendedName>
        <fullName evidence="9">Rubredoxin-like domain-containing protein</fullName>
    </recommendedName>
</protein>
<dbReference type="CDD" id="cd00730">
    <property type="entry name" value="rubredoxin"/>
    <property type="match status" value="1"/>
</dbReference>
<evidence type="ECO:0000313" key="10">
    <source>
        <dbReference type="EMBL" id="GBC61113.1"/>
    </source>
</evidence>
<evidence type="ECO:0000256" key="8">
    <source>
        <dbReference type="SAM" id="MobiDB-lite"/>
    </source>
</evidence>
<keyword evidence="6" id="KW-0249">Electron transport</keyword>
<dbReference type="InterPro" id="IPR018527">
    <property type="entry name" value="Rubredoxin_Fe_BS"/>
</dbReference>
<dbReference type="PANTHER" id="PTHR47627:SF1">
    <property type="entry name" value="RUBREDOXIN-1-RELATED"/>
    <property type="match status" value="1"/>
</dbReference>
<sequence length="1431" mass="158626">MADWADVSASVSVVQDQPVVDDNGAATIRVTVKNVSTENVEGELRLLVTTSDGTPAPTNATGTMGEDGQTPTPYYIIPTAQELLFEPSEIAVVYLQFSVASPVFTLSVQVNDDPTESTIFRKKISKTPEFVSMESGIEIMDMEVEARNSKGEKLCMHGDDLEVCSDGENPRKVRPIIITYAQEVEDTAFNSVPDYMVEDENGNMVPGGERLTNDIYVAVSYDEGATWKRKNISRTSGKSSFNLENGCEYPGDSEKGDMVVDGPYVFVSWVDKFCRSGNPWNMPDDWEDPYQVMGPQRSVDYMDVHGDDEPRPDLGQRPFSCVWGARGVLNQDSASPDFGTIVWYSAEQLSTGRRDAYRNFPAAIAPTGGTDFLNGPGGFGISWQEDRKGLKTGKGRGPGAGMSGACVNHKTDIWYSFISWDKFAEIDTDFVPSEGGDDADPSGDDGGNTQYDCSACGYIYDPETGDPDHGVAPGTKFAELPENWTCPNCGADKALFTKDSKPHAKHMMAPPVRITDNAVCRDRIPEDVEGMLHDPDISENNLSYIESRYPALFNDPDRDAKIRAIQECDYTYEGGTSKQPQSWLDLPDDWVCPQCGATKDTFVYGIIKTKHEGYPYCDQYKDNPRVDKEGNYVSPDDITYDTAYYCAGGGWVKADDPGVSLSGEPSWSDGKVFINGTQVVWSGEPLDGDTGASRANLSLVNWEGETLAVIAYEETKGEGSGSDKEAEAMEQKTPVPIMVELDGAGDVTEILQGPYPNSFCISCHYDNVVPVERLIPVFDRNTCENEKGGKWKEYVTGYWPYSPYPPTDGISPDELDLSASNCTHCVKFEEGKKICTQESLEPDCEYTVLPNSLPGWHTPTLNCSGCHLPWGTKDLDLDSVADRFDKCPGTNEGEAVDSASTSETYGCSADQDPDAVTDEEVKKERHGKHLFYHNFTFDNPVNEAISHGYRVNQKNSKDKFENARRVRVVPQTLFDDRNKGEQITLGLFYKQGENGQGAPADAFLQVFKGGFSPENIVTHHLENRDGEVVSRKALNLSSSRPLAYKELELPWLDSSGIPTSVNTGVANPDYDVDQSGHKTPKVVKYEWDNANLADESGWKLPETDADGNPVLDEAGEPVIAEDEYGIPRIRCNPYENVFSTRLSIRGDFILTAYAYCVNWAAGKKAKDHYDFFARWSLDGGQNWTLPANVSQLKNHSESVADCRILQPDSDTNEFFVAVGTKENTPQPNPNVTELEEAEVFLDLFYSKAEKQSDGKFRFGAITKENPKYEEGALPYVNLDGEPTSVSGTYQNDIWIDYDENPAYPETVEEFDWLAKGDAFQGDVQVQCSPDGEKLFTVWEQELEIDESDSQTHFQGADIWFRKVLYPDPTIPGDLDNDQVVDATDRGIIMGAMNTTPDSSGWVGKADYDEDQQITYNDYRQWYIHYKAFAAQ</sequence>
<dbReference type="SUPFAM" id="SSF57802">
    <property type="entry name" value="Rubredoxin-like"/>
    <property type="match status" value="2"/>
</dbReference>
<comment type="similarity">
    <text evidence="3">Belongs to the rubredoxin family.</text>
</comment>
<feature type="domain" description="Rubredoxin-like" evidence="9">
    <location>
        <begin position="568"/>
        <end position="605"/>
    </location>
</feature>
<evidence type="ECO:0000256" key="4">
    <source>
        <dbReference type="ARBA" id="ARBA00022448"/>
    </source>
</evidence>
<keyword evidence="11" id="KW-1185">Reference proteome</keyword>
<feature type="region of interest" description="Disordered" evidence="8">
    <location>
        <begin position="50"/>
        <end position="70"/>
    </location>
</feature>
<dbReference type="PROSITE" id="PS00018">
    <property type="entry name" value="EF_HAND_1"/>
    <property type="match status" value="1"/>
</dbReference>
<dbReference type="OrthoDB" id="5408871at2"/>
<evidence type="ECO:0000259" key="9">
    <source>
        <dbReference type="PROSITE" id="PS50903"/>
    </source>
</evidence>
<evidence type="ECO:0000313" key="11">
    <source>
        <dbReference type="Proteomes" id="UP000288096"/>
    </source>
</evidence>
<reference evidence="11" key="2">
    <citation type="submission" date="2019-01" db="EMBL/GenBank/DDBJ databases">
        <title>Genome sequence of Desulfonema ishimotonii strain Tokyo 01.</title>
        <authorList>
            <person name="Fukui M."/>
        </authorList>
    </citation>
    <scope>NUCLEOTIDE SEQUENCE [LARGE SCALE GENOMIC DNA]</scope>
    <source>
        <strain evidence="11">Tokyo 01</strain>
    </source>
</reference>
<dbReference type="InterPro" id="IPR018247">
    <property type="entry name" value="EF_Hand_1_Ca_BS"/>
</dbReference>
<gene>
    <name evidence="10" type="ORF">DENIS_2073</name>
</gene>
<dbReference type="InterPro" id="IPR050526">
    <property type="entry name" value="Rubredoxin_ET"/>
</dbReference>
<organism evidence="10 11">
    <name type="scientific">Desulfonema ishimotonii</name>
    <dbReference type="NCBI Taxonomy" id="45657"/>
    <lineage>
        <taxon>Bacteria</taxon>
        <taxon>Pseudomonadati</taxon>
        <taxon>Thermodesulfobacteriota</taxon>
        <taxon>Desulfobacteria</taxon>
        <taxon>Desulfobacterales</taxon>
        <taxon>Desulfococcaceae</taxon>
        <taxon>Desulfonema</taxon>
    </lineage>
</organism>
<evidence type="ECO:0000256" key="7">
    <source>
        <dbReference type="ARBA" id="ARBA00023004"/>
    </source>
</evidence>
<name>A0A401FVY7_9BACT</name>
<proteinExistence type="inferred from homology"/>
<dbReference type="Gene3D" id="2.20.28.10">
    <property type="match status" value="2"/>
</dbReference>
<dbReference type="NCBIfam" id="NF040591">
    <property type="entry name" value="choice_anch_O"/>
    <property type="match status" value="2"/>
</dbReference>
<comment type="cofactor">
    <cofactor evidence="1">
        <name>Fe(3+)</name>
        <dbReference type="ChEBI" id="CHEBI:29034"/>
    </cofactor>
</comment>
<dbReference type="GO" id="GO:0043448">
    <property type="term" value="P:alkane catabolic process"/>
    <property type="evidence" value="ECO:0007669"/>
    <property type="project" value="TreeGrafter"/>
</dbReference>
<dbReference type="InterPro" id="IPR036439">
    <property type="entry name" value="Dockerin_dom_sf"/>
</dbReference>
<dbReference type="PROSITE" id="PS00202">
    <property type="entry name" value="RUBREDOXIN"/>
    <property type="match status" value="2"/>
</dbReference>
<evidence type="ECO:0000256" key="3">
    <source>
        <dbReference type="ARBA" id="ARBA00005337"/>
    </source>
</evidence>
<dbReference type="Proteomes" id="UP000288096">
    <property type="component" value="Unassembled WGS sequence"/>
</dbReference>
<feature type="domain" description="Rubredoxin-like" evidence="9">
    <location>
        <begin position="448"/>
        <end position="499"/>
    </location>
</feature>
<comment type="caution">
    <text evidence="10">The sequence shown here is derived from an EMBL/GenBank/DDBJ whole genome shotgun (WGS) entry which is preliminary data.</text>
</comment>
<dbReference type="EMBL" id="BEXT01000001">
    <property type="protein sequence ID" value="GBC61113.1"/>
    <property type="molecule type" value="Genomic_DNA"/>
</dbReference>
<evidence type="ECO:0000256" key="6">
    <source>
        <dbReference type="ARBA" id="ARBA00022982"/>
    </source>
</evidence>
<keyword evidence="5" id="KW-0479">Metal-binding</keyword>
<dbReference type="Gene3D" id="1.10.1330.10">
    <property type="entry name" value="Dockerin domain"/>
    <property type="match status" value="1"/>
</dbReference>
<reference evidence="11" key="1">
    <citation type="submission" date="2017-11" db="EMBL/GenBank/DDBJ databases">
        <authorList>
            <person name="Watanabe M."/>
            <person name="Kojima H."/>
        </authorList>
    </citation>
    <scope>NUCLEOTIDE SEQUENCE [LARGE SCALE GENOMIC DNA]</scope>
    <source>
        <strain evidence="11">Tokyo 01</strain>
    </source>
</reference>
<evidence type="ECO:0000256" key="1">
    <source>
        <dbReference type="ARBA" id="ARBA00001965"/>
    </source>
</evidence>
<keyword evidence="7" id="KW-0408">Iron</keyword>
<dbReference type="Pfam" id="PF00301">
    <property type="entry name" value="Rubredoxin"/>
    <property type="match status" value="2"/>
</dbReference>
<feature type="compositionally biased region" description="Polar residues" evidence="8">
    <location>
        <begin position="50"/>
        <end position="62"/>
    </location>
</feature>
<keyword evidence="4" id="KW-0813">Transport</keyword>
<dbReference type="PRINTS" id="PR00163">
    <property type="entry name" value="RUBREDOXIN"/>
</dbReference>
<comment type="function">
    <text evidence="2">Rubredoxin is a small nonheme, iron protein lacking acid-labile sulfide. Its single Fe, chelated to 4 Cys, functions as an electron acceptor and may also stabilize the conformation of the molecule.</text>
</comment>
<dbReference type="PANTHER" id="PTHR47627">
    <property type="entry name" value="RUBREDOXIN"/>
    <property type="match status" value="1"/>
</dbReference>
<feature type="region of interest" description="Disordered" evidence="8">
    <location>
        <begin position="889"/>
        <end position="913"/>
    </location>
</feature>
<accession>A0A401FVY7</accession>
<dbReference type="FunFam" id="2.20.28.10:FF:000001">
    <property type="entry name" value="Rubredoxin"/>
    <property type="match status" value="1"/>
</dbReference>
<dbReference type="GO" id="GO:0000272">
    <property type="term" value="P:polysaccharide catabolic process"/>
    <property type="evidence" value="ECO:0007669"/>
    <property type="project" value="InterPro"/>
</dbReference>
<dbReference type="GO" id="GO:0009055">
    <property type="term" value="F:electron transfer activity"/>
    <property type="evidence" value="ECO:0007669"/>
    <property type="project" value="TreeGrafter"/>
</dbReference>
<dbReference type="InterPro" id="IPR024935">
    <property type="entry name" value="Rubredoxin_dom"/>
</dbReference>
<dbReference type="PROSITE" id="PS50903">
    <property type="entry name" value="RUBREDOXIN_LIKE"/>
    <property type="match status" value="2"/>
</dbReference>
<dbReference type="RefSeq" id="WP_124328444.1">
    <property type="nucleotide sequence ID" value="NZ_BEXT01000001.1"/>
</dbReference>
<evidence type="ECO:0000256" key="5">
    <source>
        <dbReference type="ARBA" id="ARBA00022723"/>
    </source>
</evidence>
<dbReference type="CDD" id="cd00350">
    <property type="entry name" value="rubredoxin_like"/>
    <property type="match status" value="1"/>
</dbReference>
<dbReference type="GO" id="GO:0005506">
    <property type="term" value="F:iron ion binding"/>
    <property type="evidence" value="ECO:0007669"/>
    <property type="project" value="InterPro"/>
</dbReference>